<gene>
    <name evidence="2" type="ORF">GCM10017781_32290</name>
</gene>
<evidence type="ECO:0000313" key="2">
    <source>
        <dbReference type="EMBL" id="GHF53619.1"/>
    </source>
</evidence>
<evidence type="ECO:0000256" key="1">
    <source>
        <dbReference type="SAM" id="MobiDB-lite"/>
    </source>
</evidence>
<proteinExistence type="predicted"/>
<feature type="region of interest" description="Disordered" evidence="1">
    <location>
        <begin position="68"/>
        <end position="95"/>
    </location>
</feature>
<accession>A0ABQ3JRH3</accession>
<dbReference type="EMBL" id="BNAJ01000009">
    <property type="protein sequence ID" value="GHF53619.1"/>
    <property type="molecule type" value="Genomic_DNA"/>
</dbReference>
<protein>
    <submittedName>
        <fullName evidence="2">Uncharacterized protein</fullName>
    </submittedName>
</protein>
<organism evidence="2 3">
    <name type="scientific">Deinococcus metalli</name>
    <dbReference type="NCBI Taxonomy" id="1141878"/>
    <lineage>
        <taxon>Bacteria</taxon>
        <taxon>Thermotogati</taxon>
        <taxon>Deinococcota</taxon>
        <taxon>Deinococci</taxon>
        <taxon>Deinococcales</taxon>
        <taxon>Deinococcaceae</taxon>
        <taxon>Deinococcus</taxon>
    </lineage>
</organism>
<sequence length="137" mass="15255">MQRARWPATEKGDREAAFDFFNIARYAVSVNSCIRVASIAMTAACSPAPVTAMGRSIDAMAHTFRPASGALQGSRRTSRTLSYRRPFKQNRVGRPQRWSVRHVPCRAICRPAPIPTQGVMEARETLTVDSRRTFSEG</sequence>
<dbReference type="Proteomes" id="UP000619376">
    <property type="component" value="Unassembled WGS sequence"/>
</dbReference>
<keyword evidence="3" id="KW-1185">Reference proteome</keyword>
<comment type="caution">
    <text evidence="2">The sequence shown here is derived from an EMBL/GenBank/DDBJ whole genome shotgun (WGS) entry which is preliminary data.</text>
</comment>
<reference evidence="3" key="1">
    <citation type="journal article" date="2019" name="Int. J. Syst. Evol. Microbiol.">
        <title>The Global Catalogue of Microorganisms (GCM) 10K type strain sequencing project: providing services to taxonomists for standard genome sequencing and annotation.</title>
        <authorList>
            <consortium name="The Broad Institute Genomics Platform"/>
            <consortium name="The Broad Institute Genome Sequencing Center for Infectious Disease"/>
            <person name="Wu L."/>
            <person name="Ma J."/>
        </authorList>
    </citation>
    <scope>NUCLEOTIDE SEQUENCE [LARGE SCALE GENOMIC DNA]</scope>
    <source>
        <strain evidence="3">CGMCC 1.18437</strain>
    </source>
</reference>
<name>A0ABQ3JRH3_9DEIO</name>
<evidence type="ECO:0000313" key="3">
    <source>
        <dbReference type="Proteomes" id="UP000619376"/>
    </source>
</evidence>